<comment type="caution">
    <text evidence="1">The sequence shown here is derived from an EMBL/GenBank/DDBJ whole genome shotgun (WGS) entry which is preliminary data.</text>
</comment>
<proteinExistence type="predicted"/>
<evidence type="ECO:0000313" key="1">
    <source>
        <dbReference type="EMBL" id="KKM82972.1"/>
    </source>
</evidence>
<name>A0A0F9NNV1_9ZZZZ</name>
<sequence>MGKDLRTMIRNSFMPLNYEQEGSIRAVFKEWLKQVSLPHLDSEESTRQLLIHLVDEPE</sequence>
<protein>
    <submittedName>
        <fullName evidence="1">Uncharacterized protein</fullName>
    </submittedName>
</protein>
<gene>
    <name evidence="1" type="ORF">LCGC14_1314070</name>
</gene>
<accession>A0A0F9NNV1</accession>
<dbReference type="EMBL" id="LAZR01007784">
    <property type="protein sequence ID" value="KKM82972.1"/>
    <property type="molecule type" value="Genomic_DNA"/>
</dbReference>
<reference evidence="1" key="1">
    <citation type="journal article" date="2015" name="Nature">
        <title>Complex archaea that bridge the gap between prokaryotes and eukaryotes.</title>
        <authorList>
            <person name="Spang A."/>
            <person name="Saw J.H."/>
            <person name="Jorgensen S.L."/>
            <person name="Zaremba-Niedzwiedzka K."/>
            <person name="Martijn J."/>
            <person name="Lind A.E."/>
            <person name="van Eijk R."/>
            <person name="Schleper C."/>
            <person name="Guy L."/>
            <person name="Ettema T.J."/>
        </authorList>
    </citation>
    <scope>NUCLEOTIDE SEQUENCE</scope>
</reference>
<dbReference type="AlphaFoldDB" id="A0A0F9NNV1"/>
<organism evidence="1">
    <name type="scientific">marine sediment metagenome</name>
    <dbReference type="NCBI Taxonomy" id="412755"/>
    <lineage>
        <taxon>unclassified sequences</taxon>
        <taxon>metagenomes</taxon>
        <taxon>ecological metagenomes</taxon>
    </lineage>
</organism>